<evidence type="ECO:0000313" key="3">
    <source>
        <dbReference type="Proteomes" id="UP001549167"/>
    </source>
</evidence>
<dbReference type="RefSeq" id="WP_354219636.1">
    <property type="nucleotide sequence ID" value="NZ_JBEPMX010000004.1"/>
</dbReference>
<gene>
    <name evidence="2" type="ORF">ABID56_001129</name>
</gene>
<dbReference type="InterPro" id="IPR025736">
    <property type="entry name" value="PucR_C-HTH_dom"/>
</dbReference>
<name>A0ABV2KTX9_9BACI</name>
<evidence type="ECO:0000259" key="1">
    <source>
        <dbReference type="Pfam" id="PF13556"/>
    </source>
</evidence>
<accession>A0ABV2KTX9</accession>
<organism evidence="2 3">
    <name type="scientific">Alkalibacillus flavidus</name>
    <dbReference type="NCBI Taxonomy" id="546021"/>
    <lineage>
        <taxon>Bacteria</taxon>
        <taxon>Bacillati</taxon>
        <taxon>Bacillota</taxon>
        <taxon>Bacilli</taxon>
        <taxon>Bacillales</taxon>
        <taxon>Bacillaceae</taxon>
        <taxon>Alkalibacillus</taxon>
    </lineage>
</organism>
<dbReference type="EMBL" id="JBEPMX010000004">
    <property type="protein sequence ID" value="MET3683039.1"/>
    <property type="molecule type" value="Genomic_DNA"/>
</dbReference>
<dbReference type="Proteomes" id="UP001549167">
    <property type="component" value="Unassembled WGS sequence"/>
</dbReference>
<comment type="caution">
    <text evidence="2">The sequence shown here is derived from an EMBL/GenBank/DDBJ whole genome shotgun (WGS) entry which is preliminary data.</text>
</comment>
<dbReference type="PANTHER" id="PTHR33744">
    <property type="entry name" value="CARBOHYDRATE DIACID REGULATOR"/>
    <property type="match status" value="1"/>
</dbReference>
<feature type="domain" description="PucR C-terminal helix-turn-helix" evidence="1">
    <location>
        <begin position="217"/>
        <end position="273"/>
    </location>
</feature>
<reference evidence="2 3" key="1">
    <citation type="submission" date="2024-06" db="EMBL/GenBank/DDBJ databases">
        <title>Genomic Encyclopedia of Type Strains, Phase IV (KMG-IV): sequencing the most valuable type-strain genomes for metagenomic binning, comparative biology and taxonomic classification.</title>
        <authorList>
            <person name="Goeker M."/>
        </authorList>
    </citation>
    <scope>NUCLEOTIDE SEQUENCE [LARGE SCALE GENOMIC DNA]</scope>
    <source>
        <strain evidence="2 3">DSM 23520</strain>
    </source>
</reference>
<proteinExistence type="predicted"/>
<dbReference type="Pfam" id="PF13556">
    <property type="entry name" value="HTH_30"/>
    <property type="match status" value="1"/>
</dbReference>
<protein>
    <recommendedName>
        <fullName evidence="1">PucR C-terminal helix-turn-helix domain-containing protein</fullName>
    </recommendedName>
</protein>
<evidence type="ECO:0000313" key="2">
    <source>
        <dbReference type="EMBL" id="MET3683039.1"/>
    </source>
</evidence>
<keyword evidence="3" id="KW-1185">Reference proteome</keyword>
<dbReference type="InterPro" id="IPR042070">
    <property type="entry name" value="PucR_C-HTH_sf"/>
</dbReference>
<dbReference type="PANTHER" id="PTHR33744:SF15">
    <property type="entry name" value="CARBOHYDRATE DIACID REGULATOR"/>
    <property type="match status" value="1"/>
</dbReference>
<sequence>MLDKLRSLYPNLIPLNDHDPQYVSFQLSGQTYGIPKTDLTDEAKNLITTLFHTNEATIIHDSWHQYVTGNRSEPPETLEAFRLLAFNHVDEAQTAIEDVLNKSLIILSNPADFVIGLEPLTVNEEPFNFNDVIDVLSNDLDVKMTIFQSNVLKNIKQAPDLFHWLEQSVQTLFLNSHKRVISHQDALLPILTTNLTPNDRYLFKQALLQDALRDYDLLETITTVIEHQVNISSVAKHHYMHRNTVQKRIDKFYELTGLDVRQFDDALVSYLCLNYL</sequence>
<dbReference type="InterPro" id="IPR051448">
    <property type="entry name" value="CdaR-like_regulators"/>
</dbReference>
<dbReference type="Gene3D" id="1.10.10.2840">
    <property type="entry name" value="PucR C-terminal helix-turn-helix domain"/>
    <property type="match status" value="1"/>
</dbReference>